<gene>
    <name evidence="8" type="ORF">ALQ84_03060</name>
</gene>
<accession>A0A0P9MTZ1</accession>
<keyword evidence="6" id="KW-0472">Membrane</keyword>
<feature type="region of interest" description="Disordered" evidence="5">
    <location>
        <begin position="325"/>
        <end position="356"/>
    </location>
</feature>
<feature type="compositionally biased region" description="Polar residues" evidence="5">
    <location>
        <begin position="325"/>
        <end position="339"/>
    </location>
</feature>
<evidence type="ECO:0000256" key="2">
    <source>
        <dbReference type="ARBA" id="ARBA00022643"/>
    </source>
</evidence>
<name>A0A0P9MTZ1_9PSED</name>
<dbReference type="Proteomes" id="UP000278587">
    <property type="component" value="Unassembled WGS sequence"/>
</dbReference>
<dbReference type="InterPro" id="IPR020020">
    <property type="entry name" value="Luciferase-type_oxidoreductase"/>
</dbReference>
<dbReference type="InterPro" id="IPR011251">
    <property type="entry name" value="Luciferase-like_dom"/>
</dbReference>
<protein>
    <submittedName>
        <fullName evidence="8">Luciferase protein</fullName>
    </submittedName>
</protein>
<evidence type="ECO:0000313" key="9">
    <source>
        <dbReference type="Proteomes" id="UP000278587"/>
    </source>
</evidence>
<reference evidence="8 9" key="1">
    <citation type="submission" date="2018-08" db="EMBL/GenBank/DDBJ databases">
        <title>Recombination of ecologically and evolutionarily significant loci maintains genetic cohesion in the Pseudomonas syringae species complex.</title>
        <authorList>
            <person name="Dillon M."/>
            <person name="Thakur S."/>
            <person name="Almeida R.N.D."/>
            <person name="Weir B.S."/>
            <person name="Guttman D.S."/>
        </authorList>
    </citation>
    <scope>NUCLEOTIDE SEQUENCE [LARGE SCALE GENOMIC DNA]</scope>
    <source>
        <strain evidence="8 9">ICMP 4086</strain>
    </source>
</reference>
<proteinExistence type="predicted"/>
<keyword evidence="6" id="KW-1133">Transmembrane helix</keyword>
<feature type="transmembrane region" description="Helical" evidence="6">
    <location>
        <begin position="83"/>
        <end position="107"/>
    </location>
</feature>
<keyword evidence="4" id="KW-0503">Monooxygenase</keyword>
<comment type="caution">
    <text evidence="8">The sequence shown here is derived from an EMBL/GenBank/DDBJ whole genome shotgun (WGS) entry which is preliminary data.</text>
</comment>
<dbReference type="EMBL" id="RBOC01000026">
    <property type="protein sequence ID" value="RMM14306.1"/>
    <property type="molecule type" value="Genomic_DNA"/>
</dbReference>
<evidence type="ECO:0000256" key="1">
    <source>
        <dbReference type="ARBA" id="ARBA00022630"/>
    </source>
</evidence>
<keyword evidence="2" id="KW-0288">FMN</keyword>
<dbReference type="GO" id="GO:0016705">
    <property type="term" value="F:oxidoreductase activity, acting on paired donors, with incorporation or reduction of molecular oxygen"/>
    <property type="evidence" value="ECO:0007669"/>
    <property type="project" value="InterPro"/>
</dbReference>
<dbReference type="Pfam" id="PF00296">
    <property type="entry name" value="Bac_luciferase"/>
    <property type="match status" value="1"/>
</dbReference>
<dbReference type="PANTHER" id="PTHR30011:SF16">
    <property type="entry name" value="C2H2 FINGER DOMAIN TRANSCRIPTION FACTOR (EUROFUNG)-RELATED"/>
    <property type="match status" value="1"/>
</dbReference>
<dbReference type="AlphaFoldDB" id="A0A0P9MTZ1"/>
<sequence length="356" mass="39776">MKAYELPDTNRHPAFAKVFTPGHLTFGLIAPLEGYPDAVAPTMKDHVALARQADKAGFAALWLRDVPLLDPGFGDAGQIFDPFVYAALLSAVTTQICIGTAGIVLTLRNPMMVAKQACSVDVLLEGRFLLGLSTGDRPGEYPAFGENFDTRAERFREGIEMLHAVTERSFPAFSSRYYGHLNGAMDLLPKPFFGRLPMLAIGRCQQDVKWLANHMDGWIWHQSGFNTLPEVISHWRDANQQKRFKPYGYATFFDLDDNKDAPMKVGRGISTGRNALIDLWQRQREQGVSHVALNLKPLKRPATEVLQELEEYVLPYFPTRRNDHASTNISSARPLSAQDSARKNDIKTDLGGHHAR</sequence>
<evidence type="ECO:0000259" key="7">
    <source>
        <dbReference type="Pfam" id="PF00296"/>
    </source>
</evidence>
<evidence type="ECO:0000256" key="6">
    <source>
        <dbReference type="SAM" id="Phobius"/>
    </source>
</evidence>
<evidence type="ECO:0000256" key="3">
    <source>
        <dbReference type="ARBA" id="ARBA00023002"/>
    </source>
</evidence>
<dbReference type="SUPFAM" id="SSF51679">
    <property type="entry name" value="Bacterial luciferase-like"/>
    <property type="match status" value="1"/>
</dbReference>
<feature type="domain" description="Luciferase-like" evidence="7">
    <location>
        <begin position="26"/>
        <end position="238"/>
    </location>
</feature>
<keyword evidence="1" id="KW-0285">Flavoprotein</keyword>
<dbReference type="GO" id="GO:0004497">
    <property type="term" value="F:monooxygenase activity"/>
    <property type="evidence" value="ECO:0007669"/>
    <property type="project" value="UniProtKB-KW"/>
</dbReference>
<keyword evidence="6" id="KW-0812">Transmembrane</keyword>
<dbReference type="Gene3D" id="3.20.20.30">
    <property type="entry name" value="Luciferase-like domain"/>
    <property type="match status" value="1"/>
</dbReference>
<feature type="compositionally biased region" description="Basic and acidic residues" evidence="5">
    <location>
        <begin position="340"/>
        <end position="356"/>
    </location>
</feature>
<dbReference type="InterPro" id="IPR051260">
    <property type="entry name" value="Diverse_substr_monoxygenases"/>
</dbReference>
<evidence type="ECO:0000256" key="4">
    <source>
        <dbReference type="ARBA" id="ARBA00023033"/>
    </source>
</evidence>
<evidence type="ECO:0000313" key="8">
    <source>
        <dbReference type="EMBL" id="RMM14306.1"/>
    </source>
</evidence>
<dbReference type="PANTHER" id="PTHR30011">
    <property type="entry name" value="ALKANESULFONATE MONOOXYGENASE-RELATED"/>
    <property type="match status" value="1"/>
</dbReference>
<dbReference type="InterPro" id="IPR036661">
    <property type="entry name" value="Luciferase-like_sf"/>
</dbReference>
<dbReference type="NCBIfam" id="TIGR03571">
    <property type="entry name" value="lucif_BA3436"/>
    <property type="match status" value="1"/>
</dbReference>
<evidence type="ECO:0000256" key="5">
    <source>
        <dbReference type="SAM" id="MobiDB-lite"/>
    </source>
</evidence>
<organism evidence="8 9">
    <name type="scientific">Pseudomonas caricapapayae</name>
    <dbReference type="NCBI Taxonomy" id="46678"/>
    <lineage>
        <taxon>Bacteria</taxon>
        <taxon>Pseudomonadati</taxon>
        <taxon>Pseudomonadota</taxon>
        <taxon>Gammaproteobacteria</taxon>
        <taxon>Pseudomonadales</taxon>
        <taxon>Pseudomonadaceae</taxon>
        <taxon>Pseudomonas</taxon>
    </lineage>
</organism>
<keyword evidence="3" id="KW-0560">Oxidoreductase</keyword>